<name>A0A7C4L1W2_9CHLR</name>
<dbReference type="SUPFAM" id="SSF52540">
    <property type="entry name" value="P-loop containing nucleoside triphosphate hydrolases"/>
    <property type="match status" value="1"/>
</dbReference>
<keyword evidence="1" id="KW-0067">ATP-binding</keyword>
<evidence type="ECO:0000313" key="1">
    <source>
        <dbReference type="EMBL" id="HGS87483.1"/>
    </source>
</evidence>
<dbReference type="EMBL" id="DSXR01000077">
    <property type="protein sequence ID" value="HGS87483.1"/>
    <property type="molecule type" value="Genomic_DNA"/>
</dbReference>
<gene>
    <name evidence="1" type="ORF">ENT17_07670</name>
</gene>
<dbReference type="AlphaFoldDB" id="A0A7C4L1W2"/>
<dbReference type="Pfam" id="PF05621">
    <property type="entry name" value="TniB"/>
    <property type="match status" value="1"/>
</dbReference>
<accession>A0A7C4L1W2</accession>
<dbReference type="InterPro" id="IPR008868">
    <property type="entry name" value="TniB"/>
</dbReference>
<comment type="caution">
    <text evidence="1">The sequence shown here is derived from an EMBL/GenBank/DDBJ whole genome shotgun (WGS) entry which is preliminary data.</text>
</comment>
<sequence length="323" mass="36532">MIAHRGGWENENDLRSFLSRGGHPSADVLVRQIFPNEPISTTSATAQPAFIVGPPILKPHQFFGRTRELRRIFTALNSAPMQNVAISGLSRSGKTSLLHYIHTITRTPPGALRPNQPQNWLDEPQRYRWVYVDFQDPRVCNRQGFLLYVLRQLNFPAPPSLDLIQFVDIVVRYLVNPTVILLDEIQIALTNPEFTQQFWWSLRSLSSNLTDGKLAFVIAAQNQLPTLQNALGKPSPFLNIFGHSIQLGPLNEEEARQLIQSSPLPFSPADADWIIQHSGCWPALLQILCSTRLVALQENQSDEIWKGDALANIQPYRYLLETP</sequence>
<organism evidence="1">
    <name type="scientific">Bellilinea caldifistulae</name>
    <dbReference type="NCBI Taxonomy" id="360411"/>
    <lineage>
        <taxon>Bacteria</taxon>
        <taxon>Bacillati</taxon>
        <taxon>Chloroflexota</taxon>
        <taxon>Anaerolineae</taxon>
        <taxon>Anaerolineales</taxon>
        <taxon>Anaerolineaceae</taxon>
        <taxon>Bellilinea</taxon>
    </lineage>
</organism>
<dbReference type="GO" id="GO:0005524">
    <property type="term" value="F:ATP binding"/>
    <property type="evidence" value="ECO:0007669"/>
    <property type="project" value="UniProtKB-KW"/>
</dbReference>
<reference evidence="1" key="1">
    <citation type="journal article" date="2020" name="mSystems">
        <title>Genome- and Community-Level Interaction Insights into Carbon Utilization and Element Cycling Functions of Hydrothermarchaeota in Hydrothermal Sediment.</title>
        <authorList>
            <person name="Zhou Z."/>
            <person name="Liu Y."/>
            <person name="Xu W."/>
            <person name="Pan J."/>
            <person name="Luo Z.H."/>
            <person name="Li M."/>
        </authorList>
    </citation>
    <scope>NUCLEOTIDE SEQUENCE [LARGE SCALE GENOMIC DNA]</scope>
    <source>
        <strain evidence="1">SpSt-556</strain>
    </source>
</reference>
<keyword evidence="1" id="KW-0547">Nucleotide-binding</keyword>
<dbReference type="Gene3D" id="3.40.50.300">
    <property type="entry name" value="P-loop containing nucleotide triphosphate hydrolases"/>
    <property type="match status" value="1"/>
</dbReference>
<protein>
    <submittedName>
        <fullName evidence="1">ATP-binding protein</fullName>
    </submittedName>
</protein>
<dbReference type="InterPro" id="IPR027417">
    <property type="entry name" value="P-loop_NTPase"/>
</dbReference>
<proteinExistence type="predicted"/>